<dbReference type="InterPro" id="IPR005116">
    <property type="entry name" value="Transp-assoc_OB_typ1"/>
</dbReference>
<dbReference type="InterPro" id="IPR004606">
    <property type="entry name" value="Mop_domain"/>
</dbReference>
<dbReference type="GO" id="GO:0016887">
    <property type="term" value="F:ATP hydrolysis activity"/>
    <property type="evidence" value="ECO:0007669"/>
    <property type="project" value="InterPro"/>
</dbReference>
<evidence type="ECO:0000256" key="5">
    <source>
        <dbReference type="ARBA" id="ARBA00022741"/>
    </source>
</evidence>
<keyword evidence="6 12" id="KW-0067">ATP-binding</keyword>
<dbReference type="PANTHER" id="PTHR43514:SF10">
    <property type="entry name" value="MOLYBDENUM IMPORT ATP-BINDING PROTEIN MODC 2"/>
    <property type="match status" value="1"/>
</dbReference>
<evidence type="ECO:0000259" key="11">
    <source>
        <dbReference type="PROSITE" id="PS51866"/>
    </source>
</evidence>
<dbReference type="AlphaFoldDB" id="A0A9J7AXD2"/>
<dbReference type="InterPro" id="IPR003439">
    <property type="entry name" value="ABC_transporter-like_ATP-bd"/>
</dbReference>
<dbReference type="GO" id="GO:0005524">
    <property type="term" value="F:ATP binding"/>
    <property type="evidence" value="ECO:0007669"/>
    <property type="project" value="UniProtKB-KW"/>
</dbReference>
<dbReference type="GO" id="GO:0016020">
    <property type="term" value="C:membrane"/>
    <property type="evidence" value="ECO:0007669"/>
    <property type="project" value="InterPro"/>
</dbReference>
<reference evidence="12" key="1">
    <citation type="submission" date="2022-08" db="EMBL/GenBank/DDBJ databases">
        <title>Nisaea acidiphila sp. nov., isolated from a marine algal debris and emended description of the genus Nisaea Urios et al. 2008.</title>
        <authorList>
            <person name="Kwon K."/>
        </authorList>
    </citation>
    <scope>NUCLEOTIDE SEQUENCE</scope>
    <source>
        <strain evidence="12">MEBiC11861</strain>
    </source>
</reference>
<dbReference type="SUPFAM" id="SSF50331">
    <property type="entry name" value="MOP-like"/>
    <property type="match status" value="1"/>
</dbReference>
<dbReference type="KEGG" id="naci:NUH88_05220"/>
<keyword evidence="1" id="KW-0813">Transport</keyword>
<dbReference type="RefSeq" id="WP_257770380.1">
    <property type="nucleotide sequence ID" value="NZ_CP102480.1"/>
</dbReference>
<proteinExistence type="predicted"/>
<evidence type="ECO:0000256" key="6">
    <source>
        <dbReference type="ARBA" id="ARBA00022840"/>
    </source>
</evidence>
<evidence type="ECO:0000313" key="13">
    <source>
        <dbReference type="Proteomes" id="UP001060336"/>
    </source>
</evidence>
<dbReference type="EMBL" id="CP102480">
    <property type="protein sequence ID" value="UUX51089.1"/>
    <property type="molecule type" value="Genomic_DNA"/>
</dbReference>
<dbReference type="PROSITE" id="PS51866">
    <property type="entry name" value="MOP"/>
    <property type="match status" value="1"/>
</dbReference>
<dbReference type="InterPro" id="IPR050334">
    <property type="entry name" value="Molybdenum_import_ModC"/>
</dbReference>
<name>A0A9J7AXD2_9PROT</name>
<dbReference type="InterPro" id="IPR008995">
    <property type="entry name" value="Mo/tungstate-bd_C_term_dom"/>
</dbReference>
<dbReference type="GO" id="GO:0015098">
    <property type="term" value="F:molybdate ion transmembrane transporter activity"/>
    <property type="evidence" value="ECO:0007669"/>
    <property type="project" value="InterPro"/>
</dbReference>
<evidence type="ECO:0000256" key="1">
    <source>
        <dbReference type="ARBA" id="ARBA00022448"/>
    </source>
</evidence>
<dbReference type="Pfam" id="PF00005">
    <property type="entry name" value="ABC_tran"/>
    <property type="match status" value="1"/>
</dbReference>
<keyword evidence="4" id="KW-0997">Cell inner membrane</keyword>
<evidence type="ECO:0000313" key="12">
    <source>
        <dbReference type="EMBL" id="UUX51089.1"/>
    </source>
</evidence>
<dbReference type="GO" id="GO:0140359">
    <property type="term" value="F:ABC-type transporter activity"/>
    <property type="evidence" value="ECO:0007669"/>
    <property type="project" value="InterPro"/>
</dbReference>
<keyword evidence="5" id="KW-0547">Nucleotide-binding</keyword>
<dbReference type="Pfam" id="PF03459">
    <property type="entry name" value="TOBE"/>
    <property type="match status" value="1"/>
</dbReference>
<organism evidence="12 13">
    <name type="scientific">Nisaea acidiphila</name>
    <dbReference type="NCBI Taxonomy" id="1862145"/>
    <lineage>
        <taxon>Bacteria</taxon>
        <taxon>Pseudomonadati</taxon>
        <taxon>Pseudomonadota</taxon>
        <taxon>Alphaproteobacteria</taxon>
        <taxon>Rhodospirillales</taxon>
        <taxon>Thalassobaculaceae</taxon>
        <taxon>Nisaea</taxon>
    </lineage>
</organism>
<sequence length="373" mass="41050">MLTLRSAIRFPEFSAEVDVTAPLSGITGLFGPSGHGKTTLLRLAAGLERGMETYVDLNGEIWQDDAKGIFVPPHKRRIGFVFQDSRLFPHLTAGGNLDYAARRASPDRLAPTREHVVDMLDLGPLLHRRVQDLSGGETQRVAIGRALVSRPRLLLMDEPLSALDLRRKMEILPYIERLRDEMDLPVLYVTHSIDELSRLADHVLLIRDGAVAAQGPVPEIMQRMDLGPMMGRFEAGVILEGPVVSQDPDFAMTDLAIGKQILRMPNIEADPGTVVRVRIRARDVSIATREPAGLSIRNALRARISEIFVEEGAFAEVLMDVDGTGLRARITRESVSQLELKPGMDVYALIKSSAVDRRLIPGGRAGRPGTPDI</sequence>
<dbReference type="SMART" id="SM00382">
    <property type="entry name" value="AAA"/>
    <property type="match status" value="1"/>
</dbReference>
<gene>
    <name evidence="12" type="primary">modC</name>
    <name evidence="12" type="ORF">NUH88_05220</name>
</gene>
<dbReference type="Gene3D" id="2.40.50.100">
    <property type="match status" value="1"/>
</dbReference>
<dbReference type="Proteomes" id="UP001060336">
    <property type="component" value="Chromosome"/>
</dbReference>
<feature type="domain" description="Mop" evidence="11">
    <location>
        <begin position="293"/>
        <end position="359"/>
    </location>
</feature>
<evidence type="ECO:0000256" key="2">
    <source>
        <dbReference type="ARBA" id="ARBA00022475"/>
    </source>
</evidence>
<accession>A0A9J7AXD2</accession>
<dbReference type="NCBIfam" id="TIGR02142">
    <property type="entry name" value="modC_ABC"/>
    <property type="match status" value="1"/>
</dbReference>
<evidence type="ECO:0000256" key="3">
    <source>
        <dbReference type="ARBA" id="ARBA00022505"/>
    </source>
</evidence>
<keyword evidence="8" id="KW-0472">Membrane</keyword>
<dbReference type="PROSITE" id="PS50893">
    <property type="entry name" value="ABC_TRANSPORTER_2"/>
    <property type="match status" value="1"/>
</dbReference>
<keyword evidence="13" id="KW-1185">Reference proteome</keyword>
<protein>
    <submittedName>
        <fullName evidence="12">Molybdenum ABC transporter ATP-binding protein</fullName>
    </submittedName>
</protein>
<dbReference type="PANTHER" id="PTHR43514">
    <property type="entry name" value="ABC TRANSPORTER I FAMILY MEMBER 10"/>
    <property type="match status" value="1"/>
</dbReference>
<keyword evidence="2" id="KW-1003">Cell membrane</keyword>
<dbReference type="InterPro" id="IPR011868">
    <property type="entry name" value="ModC_ABC_ATP-bd"/>
</dbReference>
<keyword evidence="7" id="KW-1278">Translocase</keyword>
<dbReference type="Gene3D" id="3.40.50.300">
    <property type="entry name" value="P-loop containing nucleotide triphosphate hydrolases"/>
    <property type="match status" value="1"/>
</dbReference>
<evidence type="ECO:0000256" key="8">
    <source>
        <dbReference type="ARBA" id="ARBA00023136"/>
    </source>
</evidence>
<keyword evidence="3 9" id="KW-0500">Molybdenum</keyword>
<evidence type="ECO:0000256" key="4">
    <source>
        <dbReference type="ARBA" id="ARBA00022519"/>
    </source>
</evidence>
<feature type="domain" description="ABC transporter" evidence="10">
    <location>
        <begin position="2"/>
        <end position="233"/>
    </location>
</feature>
<evidence type="ECO:0000256" key="9">
    <source>
        <dbReference type="PROSITE-ProRule" id="PRU01213"/>
    </source>
</evidence>
<dbReference type="SUPFAM" id="SSF52540">
    <property type="entry name" value="P-loop containing nucleoside triphosphate hydrolases"/>
    <property type="match status" value="1"/>
</dbReference>
<evidence type="ECO:0000256" key="7">
    <source>
        <dbReference type="ARBA" id="ARBA00022967"/>
    </source>
</evidence>
<dbReference type="InterPro" id="IPR027417">
    <property type="entry name" value="P-loop_NTPase"/>
</dbReference>
<evidence type="ECO:0000259" key="10">
    <source>
        <dbReference type="PROSITE" id="PS50893"/>
    </source>
</evidence>
<dbReference type="InterPro" id="IPR003593">
    <property type="entry name" value="AAA+_ATPase"/>
</dbReference>